<evidence type="ECO:0000256" key="4">
    <source>
        <dbReference type="ARBA" id="ARBA00022553"/>
    </source>
</evidence>
<dbReference type="Gene3D" id="3.40.50.10810">
    <property type="entry name" value="Tandem AAA-ATPase domain"/>
    <property type="match status" value="1"/>
</dbReference>
<comment type="caution">
    <text evidence="18">The sequence shown here is derived from an EMBL/GenBank/DDBJ whole genome shotgun (WGS) entry which is preliminary data.</text>
</comment>
<dbReference type="GO" id="GO:0016787">
    <property type="term" value="F:hydrolase activity"/>
    <property type="evidence" value="ECO:0007669"/>
    <property type="project" value="UniProtKB-KW"/>
</dbReference>
<keyword evidence="8" id="KW-0067">ATP-binding</keyword>
<feature type="domain" description="Helicase ATP-binding" evidence="16">
    <location>
        <begin position="193"/>
        <end position="373"/>
    </location>
</feature>
<dbReference type="InterPro" id="IPR049730">
    <property type="entry name" value="SNF2/RAD54-like_C"/>
</dbReference>
<evidence type="ECO:0000256" key="5">
    <source>
        <dbReference type="ARBA" id="ARBA00022741"/>
    </source>
</evidence>
<dbReference type="InterPro" id="IPR001650">
    <property type="entry name" value="Helicase_C-like"/>
</dbReference>
<dbReference type="InterPro" id="IPR000330">
    <property type="entry name" value="SNF2_N"/>
</dbReference>
<dbReference type="GO" id="GO:0005524">
    <property type="term" value="F:ATP binding"/>
    <property type="evidence" value="ECO:0007669"/>
    <property type="project" value="UniProtKB-KW"/>
</dbReference>
<dbReference type="SMART" id="SM00490">
    <property type="entry name" value="HELICc"/>
    <property type="match status" value="1"/>
</dbReference>
<dbReference type="EMBL" id="JAVRBK010000002">
    <property type="protein sequence ID" value="KAK5648748.1"/>
    <property type="molecule type" value="Genomic_DNA"/>
</dbReference>
<dbReference type="SMART" id="SM00487">
    <property type="entry name" value="DEXDc"/>
    <property type="match status" value="1"/>
</dbReference>
<proteinExistence type="inferred from homology"/>
<evidence type="ECO:0000256" key="15">
    <source>
        <dbReference type="ARBA" id="ARBA00082628"/>
    </source>
</evidence>
<keyword evidence="7" id="KW-0347">Helicase</keyword>
<keyword evidence="3" id="KW-0806">Transcription termination</keyword>
<dbReference type="PANTHER" id="PTHR45626">
    <property type="entry name" value="TRANSCRIPTION TERMINATION FACTOR 2-RELATED"/>
    <property type="match status" value="1"/>
</dbReference>
<evidence type="ECO:0000256" key="3">
    <source>
        <dbReference type="ARBA" id="ARBA00022472"/>
    </source>
</evidence>
<evidence type="ECO:0000256" key="13">
    <source>
        <dbReference type="ARBA" id="ARBA00070113"/>
    </source>
</evidence>
<dbReference type="PROSITE" id="PS51194">
    <property type="entry name" value="HELICASE_CTER"/>
    <property type="match status" value="1"/>
</dbReference>
<dbReference type="InterPro" id="IPR014001">
    <property type="entry name" value="Helicase_ATP-bd"/>
</dbReference>
<evidence type="ECO:0000256" key="1">
    <source>
        <dbReference type="ARBA" id="ARBA00004123"/>
    </source>
</evidence>
<dbReference type="Pfam" id="PF00176">
    <property type="entry name" value="SNF2-rel_dom"/>
    <property type="match status" value="1"/>
</dbReference>
<evidence type="ECO:0000259" key="16">
    <source>
        <dbReference type="PROSITE" id="PS51192"/>
    </source>
</evidence>
<keyword evidence="12" id="KW-0539">Nucleus</keyword>
<dbReference type="InterPro" id="IPR050628">
    <property type="entry name" value="SNF2_RAD54_helicase_TF"/>
</dbReference>
<evidence type="ECO:0000259" key="17">
    <source>
        <dbReference type="PROSITE" id="PS51194"/>
    </source>
</evidence>
<evidence type="ECO:0000256" key="2">
    <source>
        <dbReference type="ARBA" id="ARBA00007025"/>
    </source>
</evidence>
<sequence length="760" mass="86726">MQSKNSDIFGSAAILKIFYFLFVQFETYSMFIKLQDDSDVQVIETTSPIMTENKEFFSSPDLQVIENTSTTKTEKKDSFSLQDVKVIENKSPNMTENKEFFSSPDLQVIEDTSTIRAEKKEVPSLQHKQQQSKVETLTLATHNEQKALTVDCLEQLHGSLKSCPIANTEVEQPKGLQVELMPHQKHALSWLMWREKQRPSGGILADDMGLGKTLTMISLTLKVLEEKDENADDENDIRSETTKYPGGTLVVCPASVIYQWEFEIKKHVKKGLLTVGLYHGSDRDTKAKRLAKHNIILTTFALVQGDSHKAGPLFKVKWERIIVDEAHQIRNHKTQTSIAICELSAKCRWALTGTPIHNKELDLYSLLKFLRCSPFDDLSVSLERWVADKKGGGEDRLHTVMSSLMLRRTKQELQEQKMLNCLPEKSWTLVPVTLEKDETYVYQKILIYSRTLFAQFLHQREQKDNAFAREFPSSSSKPNSAYFKVYSQLVQVNNGQAVQQHHILVLLLRLRQICCHPSLIIQMLDREENLEVGDDDEELNLIEQLNKLTVSEHEPGGAVPEETAVELVEASRTALKPSNPIFATERQSSKMKVILQLIGESIEDNDKIIVISQWRTVLDLLSIQLKINHLAYYQLDGTVPVSKRMDIVQKFNNPKDRVQILLLSLTAGGVGLNLIGANRLILTDLHWNPQLELQAQDRIYRVGQRKPVKVYKLMALDTIEERIKCLQDKKLHISNSVLTGVQIREQSKLSLNDLKLLFNM</sequence>
<dbReference type="Proteomes" id="UP001329430">
    <property type="component" value="Chromosome 2"/>
</dbReference>
<dbReference type="GO" id="GO:0008094">
    <property type="term" value="F:ATP-dependent activity, acting on DNA"/>
    <property type="evidence" value="ECO:0007669"/>
    <property type="project" value="UniProtKB-ARBA"/>
</dbReference>
<keyword evidence="9" id="KW-0805">Transcription regulation</keyword>
<evidence type="ECO:0000313" key="18">
    <source>
        <dbReference type="EMBL" id="KAK5648748.1"/>
    </source>
</evidence>
<dbReference type="GO" id="GO:0005737">
    <property type="term" value="C:cytoplasm"/>
    <property type="evidence" value="ECO:0007669"/>
    <property type="project" value="UniProtKB-ARBA"/>
</dbReference>
<protein>
    <recommendedName>
        <fullName evidence="13">Transcription termination factor 2</fullName>
    </recommendedName>
    <alternativeName>
        <fullName evidence="15">RNA polymerase II termination factor</fullName>
    </alternativeName>
    <alternativeName>
        <fullName evidence="14">Transcription release factor 2</fullName>
    </alternativeName>
</protein>
<evidence type="ECO:0000256" key="14">
    <source>
        <dbReference type="ARBA" id="ARBA00079067"/>
    </source>
</evidence>
<keyword evidence="6" id="KW-0378">Hydrolase</keyword>
<keyword evidence="10" id="KW-0238">DNA-binding</keyword>
<dbReference type="GO" id="GO:0005634">
    <property type="term" value="C:nucleus"/>
    <property type="evidence" value="ECO:0007669"/>
    <property type="project" value="UniProtKB-SubCell"/>
</dbReference>
<comment type="similarity">
    <text evidence="2">Belongs to the SNF2/RAD54 helicase family.</text>
</comment>
<dbReference type="AlphaFoldDB" id="A0AAN7VSG0"/>
<dbReference type="PANTHER" id="PTHR45626:SF50">
    <property type="entry name" value="TRANSCRIPTION TERMINATION FACTOR 2"/>
    <property type="match status" value="1"/>
</dbReference>
<evidence type="ECO:0000256" key="8">
    <source>
        <dbReference type="ARBA" id="ARBA00022840"/>
    </source>
</evidence>
<evidence type="ECO:0000256" key="12">
    <source>
        <dbReference type="ARBA" id="ARBA00023242"/>
    </source>
</evidence>
<dbReference type="Pfam" id="PF00271">
    <property type="entry name" value="Helicase_C"/>
    <property type="match status" value="1"/>
</dbReference>
<feature type="domain" description="Helicase C-terminal" evidence="17">
    <location>
        <begin position="593"/>
        <end position="755"/>
    </location>
</feature>
<dbReference type="InterPro" id="IPR027417">
    <property type="entry name" value="P-loop_NTPase"/>
</dbReference>
<reference evidence="18 19" key="1">
    <citation type="journal article" date="2024" name="Insects">
        <title>An Improved Chromosome-Level Genome Assembly of the Firefly Pyrocoelia pectoralis.</title>
        <authorList>
            <person name="Fu X."/>
            <person name="Meyer-Rochow V.B."/>
            <person name="Ballantyne L."/>
            <person name="Zhu X."/>
        </authorList>
    </citation>
    <scope>NUCLEOTIDE SEQUENCE [LARGE SCALE GENOMIC DNA]</scope>
    <source>
        <strain evidence="18">XCY_ONT2</strain>
    </source>
</reference>
<keyword evidence="11" id="KW-0804">Transcription</keyword>
<dbReference type="GO" id="GO:0006353">
    <property type="term" value="P:DNA-templated transcription termination"/>
    <property type="evidence" value="ECO:0007669"/>
    <property type="project" value="UniProtKB-KW"/>
</dbReference>
<dbReference type="GO" id="GO:0004386">
    <property type="term" value="F:helicase activity"/>
    <property type="evidence" value="ECO:0007669"/>
    <property type="project" value="UniProtKB-KW"/>
</dbReference>
<name>A0AAN7VSG0_9COLE</name>
<keyword evidence="19" id="KW-1185">Reference proteome</keyword>
<dbReference type="FunFam" id="3.40.50.10810:FF:000043">
    <property type="entry name" value="Transcription termination factor 2"/>
    <property type="match status" value="1"/>
</dbReference>
<evidence type="ECO:0000313" key="19">
    <source>
        <dbReference type="Proteomes" id="UP001329430"/>
    </source>
</evidence>
<evidence type="ECO:0000256" key="6">
    <source>
        <dbReference type="ARBA" id="ARBA00022801"/>
    </source>
</evidence>
<evidence type="ECO:0000256" key="7">
    <source>
        <dbReference type="ARBA" id="ARBA00022806"/>
    </source>
</evidence>
<dbReference type="InterPro" id="IPR038718">
    <property type="entry name" value="SNF2-like_sf"/>
</dbReference>
<dbReference type="PROSITE" id="PS51192">
    <property type="entry name" value="HELICASE_ATP_BIND_1"/>
    <property type="match status" value="1"/>
</dbReference>
<dbReference type="Gene3D" id="3.40.50.300">
    <property type="entry name" value="P-loop containing nucleotide triphosphate hydrolases"/>
    <property type="match status" value="1"/>
</dbReference>
<dbReference type="GO" id="GO:0003677">
    <property type="term" value="F:DNA binding"/>
    <property type="evidence" value="ECO:0007669"/>
    <property type="project" value="UniProtKB-KW"/>
</dbReference>
<dbReference type="CDD" id="cd18793">
    <property type="entry name" value="SF2_C_SNF"/>
    <property type="match status" value="1"/>
</dbReference>
<keyword evidence="5" id="KW-0547">Nucleotide-binding</keyword>
<gene>
    <name evidence="18" type="ORF">RI129_003640</name>
</gene>
<dbReference type="SUPFAM" id="SSF52540">
    <property type="entry name" value="P-loop containing nucleoside triphosphate hydrolases"/>
    <property type="match status" value="2"/>
</dbReference>
<evidence type="ECO:0000256" key="9">
    <source>
        <dbReference type="ARBA" id="ARBA00023015"/>
    </source>
</evidence>
<dbReference type="GO" id="GO:0006281">
    <property type="term" value="P:DNA repair"/>
    <property type="evidence" value="ECO:0007669"/>
    <property type="project" value="TreeGrafter"/>
</dbReference>
<evidence type="ECO:0000256" key="10">
    <source>
        <dbReference type="ARBA" id="ARBA00023125"/>
    </source>
</evidence>
<evidence type="ECO:0000256" key="11">
    <source>
        <dbReference type="ARBA" id="ARBA00023163"/>
    </source>
</evidence>
<comment type="subcellular location">
    <subcellularLocation>
        <location evidence="1">Nucleus</location>
    </subcellularLocation>
</comment>
<accession>A0AAN7VSG0</accession>
<keyword evidence="4" id="KW-0597">Phosphoprotein</keyword>
<organism evidence="18 19">
    <name type="scientific">Pyrocoelia pectoralis</name>
    <dbReference type="NCBI Taxonomy" id="417401"/>
    <lineage>
        <taxon>Eukaryota</taxon>
        <taxon>Metazoa</taxon>
        <taxon>Ecdysozoa</taxon>
        <taxon>Arthropoda</taxon>
        <taxon>Hexapoda</taxon>
        <taxon>Insecta</taxon>
        <taxon>Pterygota</taxon>
        <taxon>Neoptera</taxon>
        <taxon>Endopterygota</taxon>
        <taxon>Coleoptera</taxon>
        <taxon>Polyphaga</taxon>
        <taxon>Elateriformia</taxon>
        <taxon>Elateroidea</taxon>
        <taxon>Lampyridae</taxon>
        <taxon>Lampyrinae</taxon>
        <taxon>Pyrocoelia</taxon>
    </lineage>
</organism>